<reference evidence="4 5" key="1">
    <citation type="submission" date="2018-03" db="EMBL/GenBank/DDBJ databases">
        <authorList>
            <person name="Guldener U."/>
        </authorList>
    </citation>
    <scope>NUCLEOTIDE SEQUENCE [LARGE SCALE GENOMIC DNA]</scope>
    <source>
        <strain evidence="4 5">NBRC100155</strain>
    </source>
</reference>
<feature type="compositionally biased region" description="Basic residues" evidence="2">
    <location>
        <begin position="164"/>
        <end position="173"/>
    </location>
</feature>
<evidence type="ECO:0000256" key="1">
    <source>
        <dbReference type="SAM" id="Coils"/>
    </source>
</evidence>
<dbReference type="AlphaFoldDB" id="A0A5C3E8P0"/>
<sequence length="498" mass="55875">MRPFLSFCLALVVFLSWVHLAVATDSSSDEGPGNGYADEDELASRSSRRGHFISTDNAVHLRDSQLLHPHHAPPPKRLSMPHPALGMLRPAASRHGGSKVKAEPSSSQFAQSSNRPQPHPALPAMRLQEAERALIRGRVRRIMDENGETSGFSEPHSTPMRQRGTQRRIRRMRYLRDLETGDEAERTERTENGHTSMPRGRERHRQPDRRTFFTDQLSSSPSPPSSAAEPLPPSSPLPSRNLFPTESLRAPHVPSSSIWISSRHHNNLNGVPVGEPGMASAALRSPLPPWDPLLARFFQSYTPTTRSPQGMYSVGGLRYGEIPSSPRLPDPPRQLPPGAGSARVLIPEEPLYRNSNADYRARVYAIALEDVHNPMIKMTSAQEAKRLYHEEAEEIRKRIDQKKELPLYTSEEWRQFVAEQGSEALLQHHVPRTINIGLDADIIQAEQRLANAIHPNSLQQQAVIPLRSRHEQIAANYLVTWWTASHEKILDEALVHAP</sequence>
<dbReference type="EMBL" id="OOIN01000012">
    <property type="protein sequence ID" value="SPO25956.1"/>
    <property type="molecule type" value="Genomic_DNA"/>
</dbReference>
<keyword evidence="1" id="KW-0175">Coiled coil</keyword>
<feature type="signal peptide" evidence="3">
    <location>
        <begin position="1"/>
        <end position="23"/>
    </location>
</feature>
<feature type="coiled-coil region" evidence="1">
    <location>
        <begin position="378"/>
        <end position="405"/>
    </location>
</feature>
<dbReference type="OrthoDB" id="2556747at2759"/>
<protein>
    <submittedName>
        <fullName evidence="4">Uncharacterized protein</fullName>
    </submittedName>
</protein>
<feature type="region of interest" description="Disordered" evidence="2">
    <location>
        <begin position="67"/>
        <end position="122"/>
    </location>
</feature>
<gene>
    <name evidence="4" type="ORF">UTRI_03321</name>
</gene>
<evidence type="ECO:0000313" key="5">
    <source>
        <dbReference type="Proteomes" id="UP000324022"/>
    </source>
</evidence>
<name>A0A5C3E8P0_9BASI</name>
<feature type="compositionally biased region" description="Polar residues" evidence="2">
    <location>
        <begin position="104"/>
        <end position="116"/>
    </location>
</feature>
<feature type="compositionally biased region" description="Pro residues" evidence="2">
    <location>
        <begin position="326"/>
        <end position="335"/>
    </location>
</feature>
<evidence type="ECO:0000256" key="3">
    <source>
        <dbReference type="SAM" id="SignalP"/>
    </source>
</evidence>
<keyword evidence="3" id="KW-0732">Signal</keyword>
<feature type="region of interest" description="Disordered" evidence="2">
    <location>
        <begin position="322"/>
        <end position="341"/>
    </location>
</feature>
<keyword evidence="5" id="KW-1185">Reference proteome</keyword>
<feature type="compositionally biased region" description="Low complexity" evidence="2">
    <location>
        <begin position="217"/>
        <end position="229"/>
    </location>
</feature>
<feature type="region of interest" description="Disordered" evidence="2">
    <location>
        <begin position="146"/>
        <end position="249"/>
    </location>
</feature>
<evidence type="ECO:0000256" key="2">
    <source>
        <dbReference type="SAM" id="MobiDB-lite"/>
    </source>
</evidence>
<feature type="chain" id="PRO_5022772969" evidence="3">
    <location>
        <begin position="24"/>
        <end position="498"/>
    </location>
</feature>
<dbReference type="Proteomes" id="UP000324022">
    <property type="component" value="Unassembled WGS sequence"/>
</dbReference>
<feature type="compositionally biased region" description="Basic and acidic residues" evidence="2">
    <location>
        <begin position="174"/>
        <end position="192"/>
    </location>
</feature>
<proteinExistence type="predicted"/>
<evidence type="ECO:0000313" key="4">
    <source>
        <dbReference type="EMBL" id="SPO25956.1"/>
    </source>
</evidence>
<accession>A0A5C3E8P0</accession>
<feature type="region of interest" description="Disordered" evidence="2">
    <location>
        <begin position="25"/>
        <end position="47"/>
    </location>
</feature>
<organism evidence="4 5">
    <name type="scientific">Ustilago trichophora</name>
    <dbReference type="NCBI Taxonomy" id="86804"/>
    <lineage>
        <taxon>Eukaryota</taxon>
        <taxon>Fungi</taxon>
        <taxon>Dikarya</taxon>
        <taxon>Basidiomycota</taxon>
        <taxon>Ustilaginomycotina</taxon>
        <taxon>Ustilaginomycetes</taxon>
        <taxon>Ustilaginales</taxon>
        <taxon>Ustilaginaceae</taxon>
        <taxon>Ustilago</taxon>
    </lineage>
</organism>